<name>A0ABD0S6E6_LOXSC</name>
<dbReference type="InterPro" id="IPR036539">
    <property type="entry name" value="Cyt_c_oxidase_su7a_sf"/>
</dbReference>
<comment type="caution">
    <text evidence="7">The sequence shown here is derived from an EMBL/GenBank/DDBJ whole genome shotgun (WGS) entry which is preliminary data.</text>
</comment>
<evidence type="ECO:0000313" key="9">
    <source>
        <dbReference type="Proteomes" id="UP001549920"/>
    </source>
</evidence>
<evidence type="ECO:0000256" key="4">
    <source>
        <dbReference type="ARBA" id="ARBA00023128"/>
    </source>
</evidence>
<keyword evidence="6" id="KW-1133">Transmembrane helix</keyword>
<comment type="similarity">
    <text evidence="2">Belongs to the cytochrome c oxidase VIIa family.</text>
</comment>
<dbReference type="EMBL" id="JBEDNZ010000028">
    <property type="protein sequence ID" value="KAL0809638.1"/>
    <property type="molecule type" value="Genomic_DNA"/>
</dbReference>
<keyword evidence="9" id="KW-1185">Reference proteome</keyword>
<evidence type="ECO:0000313" key="8">
    <source>
        <dbReference type="EMBL" id="KAL0859113.1"/>
    </source>
</evidence>
<keyword evidence="3" id="KW-0999">Mitochondrion inner membrane</keyword>
<accession>A0ABD0S6E6</accession>
<dbReference type="Gene3D" id="4.10.91.10">
    <property type="entry name" value="Cytochrome c oxidase, subunit VIIa"/>
    <property type="match status" value="1"/>
</dbReference>
<protein>
    <submittedName>
        <fullName evidence="7">Uncharacterized protein</fullName>
    </submittedName>
</protein>
<sequence>MSHILRSVKRPLLPTRPITTTQVNNTPRSLVKLRKLQAEFQCEDGRPIFLKAGFLDRVLYTSTIVGCCVGVFMVLSTIYENAKPPSWKQSVC</sequence>
<evidence type="ECO:0000256" key="1">
    <source>
        <dbReference type="ARBA" id="ARBA00004273"/>
    </source>
</evidence>
<evidence type="ECO:0000256" key="6">
    <source>
        <dbReference type="SAM" id="Phobius"/>
    </source>
</evidence>
<proteinExistence type="inferred from homology"/>
<dbReference type="EMBL" id="JBEUOH010000028">
    <property type="protein sequence ID" value="KAL0859113.1"/>
    <property type="molecule type" value="Genomic_DNA"/>
</dbReference>
<evidence type="ECO:0000256" key="5">
    <source>
        <dbReference type="ARBA" id="ARBA00023136"/>
    </source>
</evidence>
<evidence type="ECO:0000313" key="10">
    <source>
        <dbReference type="Proteomes" id="UP001549921"/>
    </source>
</evidence>
<keyword evidence="6" id="KW-0812">Transmembrane</keyword>
<dbReference type="Proteomes" id="UP001549920">
    <property type="component" value="Unassembled WGS sequence"/>
</dbReference>
<reference evidence="9 10" key="1">
    <citation type="submission" date="2024-06" db="EMBL/GenBank/DDBJ databases">
        <title>A chromosome-level genome assembly of beet webworm, Loxostege sticticalis.</title>
        <authorList>
            <person name="Zhang Y."/>
        </authorList>
    </citation>
    <scope>NUCLEOTIDE SEQUENCE [LARGE SCALE GENOMIC DNA]</scope>
    <source>
        <strain evidence="8">AQ026</strain>
        <strain evidence="7">AQ028</strain>
        <tissue evidence="7">Male pupae</tissue>
        <tissue evidence="8">Whole body</tissue>
    </source>
</reference>
<evidence type="ECO:0000256" key="2">
    <source>
        <dbReference type="ARBA" id="ARBA00009331"/>
    </source>
</evidence>
<evidence type="ECO:0000313" key="7">
    <source>
        <dbReference type="EMBL" id="KAL0809638.1"/>
    </source>
</evidence>
<keyword evidence="5 6" id="KW-0472">Membrane</keyword>
<dbReference type="GO" id="GO:0005743">
    <property type="term" value="C:mitochondrial inner membrane"/>
    <property type="evidence" value="ECO:0007669"/>
    <property type="project" value="UniProtKB-SubCell"/>
</dbReference>
<comment type="subcellular location">
    <subcellularLocation>
        <location evidence="1">Mitochondrion inner membrane</location>
    </subcellularLocation>
</comment>
<dbReference type="AlphaFoldDB" id="A0ABD0S6E6"/>
<organism evidence="7 10">
    <name type="scientific">Loxostege sticticalis</name>
    <name type="common">Beet webworm moth</name>
    <dbReference type="NCBI Taxonomy" id="481309"/>
    <lineage>
        <taxon>Eukaryota</taxon>
        <taxon>Metazoa</taxon>
        <taxon>Ecdysozoa</taxon>
        <taxon>Arthropoda</taxon>
        <taxon>Hexapoda</taxon>
        <taxon>Insecta</taxon>
        <taxon>Pterygota</taxon>
        <taxon>Neoptera</taxon>
        <taxon>Endopterygota</taxon>
        <taxon>Lepidoptera</taxon>
        <taxon>Glossata</taxon>
        <taxon>Ditrysia</taxon>
        <taxon>Pyraloidea</taxon>
        <taxon>Crambidae</taxon>
        <taxon>Pyraustinae</taxon>
        <taxon>Loxostege</taxon>
    </lineage>
</organism>
<evidence type="ECO:0000256" key="3">
    <source>
        <dbReference type="ARBA" id="ARBA00022792"/>
    </source>
</evidence>
<feature type="transmembrane region" description="Helical" evidence="6">
    <location>
        <begin position="58"/>
        <end position="79"/>
    </location>
</feature>
<dbReference type="Proteomes" id="UP001549921">
    <property type="component" value="Unassembled WGS sequence"/>
</dbReference>
<keyword evidence="4" id="KW-0496">Mitochondrion</keyword>
<gene>
    <name evidence="8" type="ORF">ABMA27_010952</name>
    <name evidence="7" type="ORF">ABMA28_011163</name>
</gene>
<dbReference type="SUPFAM" id="SSF81419">
    <property type="entry name" value="Mitochondrial cytochrome c oxidase subunit VIIa"/>
    <property type="match status" value="1"/>
</dbReference>